<comment type="similarity">
    <text evidence="1">Belongs to the short-chain dehydrogenases/reductases (SDR) family.</text>
</comment>
<evidence type="ECO:0000256" key="2">
    <source>
        <dbReference type="ARBA" id="ARBA00023002"/>
    </source>
</evidence>
<feature type="compositionally biased region" description="Basic and acidic residues" evidence="3">
    <location>
        <begin position="16"/>
        <end position="26"/>
    </location>
</feature>
<evidence type="ECO:0000313" key="6">
    <source>
        <dbReference type="Proteomes" id="UP000245166"/>
    </source>
</evidence>
<comment type="caution">
    <text evidence="5">The sequence shown here is derived from an EMBL/GenBank/DDBJ whole genome shotgun (WGS) entry which is preliminary data.</text>
</comment>
<dbReference type="GO" id="GO:0008678">
    <property type="term" value="F:2-deoxy-D-gluconate 3-dehydrogenase activity"/>
    <property type="evidence" value="ECO:0007669"/>
    <property type="project" value="InterPro"/>
</dbReference>
<evidence type="ECO:0000259" key="4">
    <source>
        <dbReference type="SMART" id="SM00822"/>
    </source>
</evidence>
<dbReference type="RefSeq" id="WP_109228592.1">
    <property type="nucleotide sequence ID" value="NZ_PYHR01000002.1"/>
</dbReference>
<dbReference type="InterPro" id="IPR057326">
    <property type="entry name" value="KR_dom"/>
</dbReference>
<dbReference type="SUPFAM" id="SSF51735">
    <property type="entry name" value="NAD(P)-binding Rossmann-fold domains"/>
    <property type="match status" value="1"/>
</dbReference>
<feature type="domain" description="Ketoreductase" evidence="4">
    <location>
        <begin position="27"/>
        <end position="194"/>
    </location>
</feature>
<dbReference type="PANTHER" id="PTHR42760">
    <property type="entry name" value="SHORT-CHAIN DEHYDROGENASES/REDUCTASES FAMILY MEMBER"/>
    <property type="match status" value="1"/>
</dbReference>
<evidence type="ECO:0000313" key="5">
    <source>
        <dbReference type="EMBL" id="PWD50209.1"/>
    </source>
</evidence>
<dbReference type="PANTHER" id="PTHR42760:SF5">
    <property type="entry name" value="2-DEHYDRO-3-DEOXY-D-GLUCONATE 5-DEHYDROGENASE"/>
    <property type="match status" value="1"/>
</dbReference>
<dbReference type="InterPro" id="IPR011286">
    <property type="entry name" value="2-deoxy-D-gluc_3_DH"/>
</dbReference>
<dbReference type="Pfam" id="PF13561">
    <property type="entry name" value="adh_short_C2"/>
    <property type="match status" value="1"/>
</dbReference>
<organism evidence="5 6">
    <name type="scientific">Serinibacter arcticus</name>
    <dbReference type="NCBI Taxonomy" id="1655435"/>
    <lineage>
        <taxon>Bacteria</taxon>
        <taxon>Bacillati</taxon>
        <taxon>Actinomycetota</taxon>
        <taxon>Actinomycetes</taxon>
        <taxon>Micrococcales</taxon>
        <taxon>Beutenbergiaceae</taxon>
        <taxon>Serinibacter</taxon>
    </lineage>
</organism>
<dbReference type="AlphaFoldDB" id="A0A2U1ZT96"/>
<dbReference type="SMART" id="SM00822">
    <property type="entry name" value="PKS_KR"/>
    <property type="match status" value="1"/>
</dbReference>
<dbReference type="PROSITE" id="PS00061">
    <property type="entry name" value="ADH_SHORT"/>
    <property type="match status" value="1"/>
</dbReference>
<feature type="region of interest" description="Disordered" evidence="3">
    <location>
        <begin position="1"/>
        <end position="26"/>
    </location>
</feature>
<dbReference type="OrthoDB" id="286404at2"/>
<keyword evidence="2" id="KW-0560">Oxidoreductase</keyword>
<dbReference type="InterPro" id="IPR002347">
    <property type="entry name" value="SDR_fam"/>
</dbReference>
<feature type="compositionally biased region" description="Polar residues" evidence="3">
    <location>
        <begin position="1"/>
        <end position="12"/>
    </location>
</feature>
<dbReference type="GO" id="GO:0051287">
    <property type="term" value="F:NAD binding"/>
    <property type="evidence" value="ECO:0007669"/>
    <property type="project" value="InterPro"/>
</dbReference>
<protein>
    <submittedName>
        <fullName evidence="5">2-deoxy-D-gluconate 3-dehydrogenase</fullName>
    </submittedName>
</protein>
<dbReference type="PRINTS" id="PR00080">
    <property type="entry name" value="SDRFAMILY"/>
</dbReference>
<dbReference type="Proteomes" id="UP000245166">
    <property type="component" value="Unassembled WGS sequence"/>
</dbReference>
<dbReference type="CDD" id="cd05347">
    <property type="entry name" value="Ga5DH-like_SDR_c"/>
    <property type="match status" value="1"/>
</dbReference>
<proteinExistence type="inferred from homology"/>
<sequence length="268" mass="28105">MTTGAPTATLDSSPDAEPRSPFDLHGRTALITGSGRGLGQGVALGLARAGADLVLVGRPGSQHETRALVADLGRDVEVLELDVSDLDAVERVSARTLENHQVDILVNNAGIIDRADSAEVGSADWHRVLDVNLTGLFFLCQQLGRPMVERGHGKIVSIASLLSFQGGLRVASYTAAKHGVAGITKALANEWGPHGVQVNAIAPGYMATDNTAPLREDPERSRSILERIPAGRWGTPQDVSGAAVFLSSSAADYVNGHVLVVDGGWLAR</sequence>
<dbReference type="InterPro" id="IPR036291">
    <property type="entry name" value="NAD(P)-bd_dom_sf"/>
</dbReference>
<reference evidence="5 6" key="1">
    <citation type="submission" date="2018-03" db="EMBL/GenBank/DDBJ databases">
        <title>Genome assembly of novel Miniimonas species PCH200.</title>
        <authorList>
            <person name="Thakur V."/>
            <person name="Kumar V."/>
            <person name="Singh D."/>
        </authorList>
    </citation>
    <scope>NUCLEOTIDE SEQUENCE [LARGE SCALE GENOMIC DNA]</scope>
    <source>
        <strain evidence="5 6">PCH200</strain>
    </source>
</reference>
<name>A0A2U1ZT96_9MICO</name>
<evidence type="ECO:0000256" key="3">
    <source>
        <dbReference type="SAM" id="MobiDB-lite"/>
    </source>
</evidence>
<evidence type="ECO:0000256" key="1">
    <source>
        <dbReference type="ARBA" id="ARBA00006484"/>
    </source>
</evidence>
<dbReference type="PRINTS" id="PR00081">
    <property type="entry name" value="GDHRDH"/>
</dbReference>
<keyword evidence="6" id="KW-1185">Reference proteome</keyword>
<dbReference type="InterPro" id="IPR020904">
    <property type="entry name" value="Sc_DH/Rdtase_CS"/>
</dbReference>
<dbReference type="NCBIfam" id="TIGR01832">
    <property type="entry name" value="kduD"/>
    <property type="match status" value="1"/>
</dbReference>
<dbReference type="EMBL" id="PYHR01000002">
    <property type="protein sequence ID" value="PWD50209.1"/>
    <property type="molecule type" value="Genomic_DNA"/>
</dbReference>
<dbReference type="Gene3D" id="3.40.50.720">
    <property type="entry name" value="NAD(P)-binding Rossmann-like Domain"/>
    <property type="match status" value="1"/>
</dbReference>
<accession>A0A2U1ZT96</accession>
<gene>
    <name evidence="5" type="primary">kduD</name>
    <name evidence="5" type="ORF">C8046_05550</name>
</gene>
<dbReference type="FunFam" id="3.40.50.720:FF:000084">
    <property type="entry name" value="Short-chain dehydrogenase reductase"/>
    <property type="match status" value="1"/>
</dbReference>